<dbReference type="InterPro" id="IPR021242">
    <property type="entry name" value="DUF2799"/>
</dbReference>
<accession>M4VBY0</accession>
<dbReference type="STRING" id="1184267.A11Q_1754"/>
<dbReference type="KEGG" id="bex:A11Q_1754"/>
<dbReference type="PROSITE" id="PS51257">
    <property type="entry name" value="PROKAR_LIPOPROTEIN"/>
    <property type="match status" value="1"/>
</dbReference>
<protein>
    <recommendedName>
        <fullName evidence="5">DUF2799 domain-containing protein</fullName>
    </recommendedName>
</protein>
<keyword evidence="1" id="KW-0175">Coiled coil</keyword>
<dbReference type="Proteomes" id="UP000012040">
    <property type="component" value="Chromosome"/>
</dbReference>
<evidence type="ECO:0000313" key="4">
    <source>
        <dbReference type="Proteomes" id="UP000012040"/>
    </source>
</evidence>
<dbReference type="OrthoDB" id="5290397at2"/>
<gene>
    <name evidence="3" type="ORF">A11Q_1754</name>
</gene>
<evidence type="ECO:0000313" key="3">
    <source>
        <dbReference type="EMBL" id="AGH95970.1"/>
    </source>
</evidence>
<feature type="chain" id="PRO_5004060188" description="DUF2799 domain-containing protein" evidence="2">
    <location>
        <begin position="24"/>
        <end position="251"/>
    </location>
</feature>
<keyword evidence="4" id="KW-1185">Reference proteome</keyword>
<reference evidence="3 4" key="1">
    <citation type="journal article" date="2013" name="ISME J.">
        <title>By their genes ye shall know them: genomic signatures of predatory bacteria.</title>
        <authorList>
            <person name="Pasternak Z."/>
            <person name="Pietrokovski S."/>
            <person name="Rotem O."/>
            <person name="Gophna U."/>
            <person name="Lurie-Weinberger M.N."/>
            <person name="Jurkevitch E."/>
        </authorList>
    </citation>
    <scope>NUCLEOTIDE SEQUENCE [LARGE SCALE GENOMIC DNA]</scope>
    <source>
        <strain evidence="3 4">JSS</strain>
    </source>
</reference>
<organism evidence="3 4">
    <name type="scientific">Pseudobdellovibrio exovorus JSS</name>
    <dbReference type="NCBI Taxonomy" id="1184267"/>
    <lineage>
        <taxon>Bacteria</taxon>
        <taxon>Pseudomonadati</taxon>
        <taxon>Bdellovibrionota</taxon>
        <taxon>Bdellovibrionia</taxon>
        <taxon>Bdellovibrionales</taxon>
        <taxon>Pseudobdellovibrionaceae</taxon>
        <taxon>Pseudobdellovibrio</taxon>
    </lineage>
</organism>
<evidence type="ECO:0008006" key="5">
    <source>
        <dbReference type="Google" id="ProtNLM"/>
    </source>
</evidence>
<dbReference type="RefSeq" id="WP_015470460.1">
    <property type="nucleotide sequence ID" value="NC_020813.1"/>
</dbReference>
<keyword evidence="2" id="KW-0732">Signal</keyword>
<dbReference type="eggNOG" id="ENOG5031ARP">
    <property type="taxonomic scope" value="Bacteria"/>
</dbReference>
<name>M4VBY0_9BACT</name>
<dbReference type="AlphaFoldDB" id="M4VBY0"/>
<sequence>MNKKKIVSILLLVVVGLSLSSCASYFKRKDCESTNWFDYGQKVALDGRRLTGDQFILECRQAEANISDSDLDRGFKSGLAKYCQPETIYQVGRNGQFFSSEMCIGENLTLLRTRHLEGVTAYCQKSNGYSAGSAGHPYNKICPSGLEPEFLKEFNRGRKRYLNVMITENDRQISSLEREISSAESELRLRRLEMQRYQLSASQNEQAMERYNSLSSQVRNLEYTVSNKRSEQNKLREQNRQLQVEVVRTEY</sequence>
<proteinExistence type="predicted"/>
<dbReference type="EMBL" id="CP003537">
    <property type="protein sequence ID" value="AGH95970.1"/>
    <property type="molecule type" value="Genomic_DNA"/>
</dbReference>
<evidence type="ECO:0000256" key="1">
    <source>
        <dbReference type="SAM" id="Coils"/>
    </source>
</evidence>
<feature type="coiled-coil region" evidence="1">
    <location>
        <begin position="166"/>
        <end position="245"/>
    </location>
</feature>
<dbReference type="HOGENOM" id="CLU_1105430_0_0_7"/>
<dbReference type="PATRIC" id="fig|1184267.3.peg.1775"/>
<feature type="signal peptide" evidence="2">
    <location>
        <begin position="1"/>
        <end position="23"/>
    </location>
</feature>
<evidence type="ECO:0000256" key="2">
    <source>
        <dbReference type="SAM" id="SignalP"/>
    </source>
</evidence>
<dbReference type="Pfam" id="PF10973">
    <property type="entry name" value="DUF2799"/>
    <property type="match status" value="2"/>
</dbReference>